<keyword evidence="1" id="KW-1133">Transmembrane helix</keyword>
<sequence>MGNVIIPQSYQDTWREEYKRADQLLRMTPYNEQEKDLIYKTRKDQYYKEWGFCLLGVALGFSLKRYFPAAQVIDSAPLFSLTMAAIIMPLYIYARIMTNRDVIESLEMIEENHEILEFR</sequence>
<dbReference type="EMBL" id="CAJZBQ010000053">
    <property type="protein sequence ID" value="CAG9331257.1"/>
    <property type="molecule type" value="Genomic_DNA"/>
</dbReference>
<protein>
    <submittedName>
        <fullName evidence="2">Uncharacterized protein</fullName>
    </submittedName>
</protein>
<keyword evidence="3" id="KW-1185">Reference proteome</keyword>
<accession>A0AAU9K305</accession>
<proteinExistence type="predicted"/>
<keyword evidence="1" id="KW-0472">Membrane</keyword>
<evidence type="ECO:0000313" key="2">
    <source>
        <dbReference type="EMBL" id="CAG9331257.1"/>
    </source>
</evidence>
<evidence type="ECO:0000256" key="1">
    <source>
        <dbReference type="SAM" id="Phobius"/>
    </source>
</evidence>
<dbReference type="AlphaFoldDB" id="A0AAU9K305"/>
<feature type="transmembrane region" description="Helical" evidence="1">
    <location>
        <begin position="75"/>
        <end position="94"/>
    </location>
</feature>
<reference evidence="2" key="1">
    <citation type="submission" date="2021-09" db="EMBL/GenBank/DDBJ databases">
        <authorList>
            <consortium name="AG Swart"/>
            <person name="Singh M."/>
            <person name="Singh A."/>
            <person name="Seah K."/>
            <person name="Emmerich C."/>
        </authorList>
    </citation>
    <scope>NUCLEOTIDE SEQUENCE</scope>
    <source>
        <strain evidence="2">ATCC30299</strain>
    </source>
</reference>
<dbReference type="Proteomes" id="UP001162131">
    <property type="component" value="Unassembled WGS sequence"/>
</dbReference>
<feature type="transmembrane region" description="Helical" evidence="1">
    <location>
        <begin position="46"/>
        <end position="63"/>
    </location>
</feature>
<gene>
    <name evidence="2" type="ORF">BSTOLATCC_MIC53332</name>
</gene>
<keyword evidence="1" id="KW-0812">Transmembrane</keyword>
<comment type="caution">
    <text evidence="2">The sequence shown here is derived from an EMBL/GenBank/DDBJ whole genome shotgun (WGS) entry which is preliminary data.</text>
</comment>
<organism evidence="2 3">
    <name type="scientific">Blepharisma stoltei</name>
    <dbReference type="NCBI Taxonomy" id="1481888"/>
    <lineage>
        <taxon>Eukaryota</taxon>
        <taxon>Sar</taxon>
        <taxon>Alveolata</taxon>
        <taxon>Ciliophora</taxon>
        <taxon>Postciliodesmatophora</taxon>
        <taxon>Heterotrichea</taxon>
        <taxon>Heterotrichida</taxon>
        <taxon>Blepharismidae</taxon>
        <taxon>Blepharisma</taxon>
    </lineage>
</organism>
<name>A0AAU9K305_9CILI</name>
<evidence type="ECO:0000313" key="3">
    <source>
        <dbReference type="Proteomes" id="UP001162131"/>
    </source>
</evidence>